<dbReference type="InterPro" id="IPR025962">
    <property type="entry name" value="SdpI/YhfL"/>
</dbReference>
<reference evidence="3" key="1">
    <citation type="submission" date="2016-10" db="EMBL/GenBank/DDBJ databases">
        <authorList>
            <person name="Varghese N."/>
            <person name="Submissions S."/>
        </authorList>
    </citation>
    <scope>NUCLEOTIDE SEQUENCE [LARGE SCALE GENOMIC DNA]</scope>
    <source>
        <strain evidence="3">DSM 19482</strain>
    </source>
</reference>
<evidence type="ECO:0000313" key="2">
    <source>
        <dbReference type="EMBL" id="SIT96010.1"/>
    </source>
</evidence>
<keyword evidence="3" id="KW-1185">Reference proteome</keyword>
<sequence length="109" mass="12217">MLIPNLTGLILILAGLLMRIFPPKKINALYGYRTLRSMKNIDNWHFAQRLSAQLLIIGGLVLLLTGIIGLLLNLDEAHINMMGFGIMIIIVIVLFVKTESAIKKFEQSK</sequence>
<gene>
    <name evidence="2" type="ORF">SAMN05660493_00682</name>
</gene>
<accession>A0A1U7PVZ3</accession>
<protein>
    <submittedName>
        <fullName evidence="2">SdpI/YhfL protein family protein</fullName>
    </submittedName>
</protein>
<feature type="transmembrane region" description="Helical" evidence="1">
    <location>
        <begin position="79"/>
        <end position="96"/>
    </location>
</feature>
<evidence type="ECO:0000256" key="1">
    <source>
        <dbReference type="SAM" id="Phobius"/>
    </source>
</evidence>
<keyword evidence="1" id="KW-1133">Transmembrane helix</keyword>
<dbReference type="STRING" id="1121284.SAMN05660493_00682"/>
<dbReference type="EMBL" id="FTPU01000005">
    <property type="protein sequence ID" value="SIT96010.1"/>
    <property type="molecule type" value="Genomic_DNA"/>
</dbReference>
<evidence type="ECO:0000313" key="3">
    <source>
        <dbReference type="Proteomes" id="UP000187261"/>
    </source>
</evidence>
<organism evidence="2 3">
    <name type="scientific">Epilithonimonas bovis DSM 19482</name>
    <dbReference type="NCBI Taxonomy" id="1121284"/>
    <lineage>
        <taxon>Bacteria</taxon>
        <taxon>Pseudomonadati</taxon>
        <taxon>Bacteroidota</taxon>
        <taxon>Flavobacteriia</taxon>
        <taxon>Flavobacteriales</taxon>
        <taxon>Weeksellaceae</taxon>
        <taxon>Chryseobacterium group</taxon>
        <taxon>Epilithonimonas</taxon>
    </lineage>
</organism>
<feature type="transmembrane region" description="Helical" evidence="1">
    <location>
        <begin position="52"/>
        <end position="72"/>
    </location>
</feature>
<dbReference type="Proteomes" id="UP000187261">
    <property type="component" value="Unassembled WGS sequence"/>
</dbReference>
<dbReference type="Pfam" id="PF13630">
    <property type="entry name" value="SdpI"/>
    <property type="match status" value="1"/>
</dbReference>
<keyword evidence="1" id="KW-0812">Transmembrane</keyword>
<proteinExistence type="predicted"/>
<dbReference type="AlphaFoldDB" id="A0A1U7PVZ3"/>
<name>A0A1U7PVZ3_9FLAO</name>
<keyword evidence="1" id="KW-0472">Membrane</keyword>